<dbReference type="CDD" id="cd01144">
    <property type="entry name" value="BtuF"/>
    <property type="match status" value="1"/>
</dbReference>
<evidence type="ECO:0000313" key="4">
    <source>
        <dbReference type="Proteomes" id="UP000293535"/>
    </source>
</evidence>
<dbReference type="Proteomes" id="UP000293535">
    <property type="component" value="Unassembled WGS sequence"/>
</dbReference>
<name>A0A482T7G3_HALHI</name>
<accession>A0A482T7G3</accession>
<sequence length="303" mass="32798">MRVVTLLPSATEIVYALGVEPVGVSHECDHPPAAREKPSVNRSRVDPTASSGEINEQVAAAEEGDGVYAIDRETLAALDPDLVVTQGVCDVCAVDHVIVAEAVEELGLDADVLTLDVHSLDDLFESIHRVGAAVERDERATELVADLRDRVAAVETTAARAETTPRVAVLDWLDPVMVAGHWVPEMVETAGGAYGMEEAGAHSRPREWEEVVEYDPEVLVAAPCGFDVAQTRENLTDLTRRPGFDDLTAVRDGRAYVMDGHHYVNRSGPRLVDTLEFLAALCHPDLFETPPQDVVVDLPALRA</sequence>
<feature type="domain" description="Fe/B12 periplasmic-binding" evidence="2">
    <location>
        <begin position="2"/>
        <end position="286"/>
    </location>
</feature>
<dbReference type="SUPFAM" id="SSF53807">
    <property type="entry name" value="Helical backbone' metal receptor"/>
    <property type="match status" value="1"/>
</dbReference>
<dbReference type="AlphaFoldDB" id="A0A482T7G3"/>
<evidence type="ECO:0000259" key="2">
    <source>
        <dbReference type="PROSITE" id="PS50983"/>
    </source>
</evidence>
<dbReference type="Gene3D" id="3.40.50.1980">
    <property type="entry name" value="Nitrogenase molybdenum iron protein domain"/>
    <property type="match status" value="2"/>
</dbReference>
<proteinExistence type="predicted"/>
<dbReference type="InterPro" id="IPR051030">
    <property type="entry name" value="Vitamin_B12-ABC_binding"/>
</dbReference>
<dbReference type="PROSITE" id="PS50983">
    <property type="entry name" value="FE_B12_PBP"/>
    <property type="match status" value="1"/>
</dbReference>
<dbReference type="EMBL" id="RZIG01000002">
    <property type="protein sequence ID" value="RYJ10322.1"/>
    <property type="molecule type" value="Genomic_DNA"/>
</dbReference>
<dbReference type="PANTHER" id="PTHR42860">
    <property type="entry name" value="VITAMIN B12-BINDING PROTEIN"/>
    <property type="match status" value="1"/>
</dbReference>
<feature type="compositionally biased region" description="Basic and acidic residues" evidence="1">
    <location>
        <begin position="28"/>
        <end position="45"/>
    </location>
</feature>
<evidence type="ECO:0000313" key="3">
    <source>
        <dbReference type="EMBL" id="RYJ10322.1"/>
    </source>
</evidence>
<dbReference type="Pfam" id="PF01497">
    <property type="entry name" value="Peripla_BP_2"/>
    <property type="match status" value="1"/>
</dbReference>
<feature type="region of interest" description="Disordered" evidence="1">
    <location>
        <begin position="28"/>
        <end position="51"/>
    </location>
</feature>
<protein>
    <submittedName>
        <fullName evidence="3">Cobalamin-binding protein</fullName>
    </submittedName>
</protein>
<organism evidence="3 4">
    <name type="scientific">Haloarcula hispanica</name>
    <dbReference type="NCBI Taxonomy" id="51589"/>
    <lineage>
        <taxon>Archaea</taxon>
        <taxon>Methanobacteriati</taxon>
        <taxon>Methanobacteriota</taxon>
        <taxon>Stenosarchaea group</taxon>
        <taxon>Halobacteria</taxon>
        <taxon>Halobacteriales</taxon>
        <taxon>Haloarculaceae</taxon>
        <taxon>Haloarcula</taxon>
    </lineage>
</organism>
<comment type="caution">
    <text evidence="3">The sequence shown here is derived from an EMBL/GenBank/DDBJ whole genome shotgun (WGS) entry which is preliminary data.</text>
</comment>
<dbReference type="RefSeq" id="WP_129755580.1">
    <property type="nucleotide sequence ID" value="NZ_JAFKAA010000002.1"/>
</dbReference>
<dbReference type="PANTHER" id="PTHR42860:SF1">
    <property type="entry name" value="VITAMIN B12-BINDING PROTEIN"/>
    <property type="match status" value="1"/>
</dbReference>
<evidence type="ECO:0000256" key="1">
    <source>
        <dbReference type="SAM" id="MobiDB-lite"/>
    </source>
</evidence>
<gene>
    <name evidence="3" type="ORF">ELS20_10190</name>
</gene>
<dbReference type="InterPro" id="IPR002491">
    <property type="entry name" value="ABC_transptr_periplasmic_BD"/>
</dbReference>
<reference evidence="3 4" key="1">
    <citation type="submission" date="2018-12" db="EMBL/GenBank/DDBJ databases">
        <title>Draft genome sequence of Haloarcula hispinica strain 18.1, an halophilic archaeon isolated from Chott El Jerid of Southern Tunisia.</title>
        <authorList>
            <person name="Najjari A."/>
            <person name="Ben Dhia O."/>
            <person name="Ferjani R."/>
            <person name="Mahjoubi M."/>
            <person name="Sghaier H."/>
            <person name="Elshahed M."/>
            <person name="Ouzari H.I."/>
            <person name="Cherid A."/>
            <person name="Youssef N."/>
        </authorList>
    </citation>
    <scope>NUCLEOTIDE SEQUENCE [LARGE SCALE GENOMIC DNA]</scope>
    <source>
        <strain evidence="3 4">18.1</strain>
    </source>
</reference>